<keyword evidence="1" id="KW-0812">Transmembrane</keyword>
<dbReference type="EMBL" id="DVAD01000012">
    <property type="protein sequence ID" value="HIJ99584.1"/>
    <property type="molecule type" value="Genomic_DNA"/>
</dbReference>
<sequence length="82" mass="9124">MKQKTKFMLVATLVIMLVLSAAIEARSSRTADAPAKTDSGGVSGQFLQSFTCIFTQCGWPAIIILILPVFGMWVYKKYFSLW</sequence>
<accession>A0A832X574</accession>
<dbReference type="AlphaFoldDB" id="A0A832X574"/>
<proteinExistence type="predicted"/>
<reference evidence="2 3" key="1">
    <citation type="journal article" name="Nat. Commun.">
        <title>Undinarchaeota illuminate DPANN phylogeny and the impact of gene transfer on archaeal evolution.</title>
        <authorList>
            <person name="Dombrowski N."/>
            <person name="Williams T.A."/>
            <person name="Sun J."/>
            <person name="Woodcroft B.J."/>
            <person name="Lee J.H."/>
            <person name="Minh B.Q."/>
            <person name="Rinke C."/>
            <person name="Spang A."/>
        </authorList>
    </citation>
    <scope>NUCLEOTIDE SEQUENCE [LARGE SCALE GENOMIC DNA]</scope>
    <source>
        <strain evidence="2">MAG_bin17</strain>
    </source>
</reference>
<keyword evidence="1" id="KW-1133">Transmembrane helix</keyword>
<protein>
    <submittedName>
        <fullName evidence="2">Uncharacterized protein</fullName>
    </submittedName>
</protein>
<comment type="caution">
    <text evidence="2">The sequence shown here is derived from an EMBL/GenBank/DDBJ whole genome shotgun (WGS) entry which is preliminary data.</text>
</comment>
<evidence type="ECO:0000313" key="3">
    <source>
        <dbReference type="Proteomes" id="UP000604391"/>
    </source>
</evidence>
<feature type="transmembrane region" description="Helical" evidence="1">
    <location>
        <begin position="46"/>
        <end position="75"/>
    </location>
</feature>
<keyword evidence="3" id="KW-1185">Reference proteome</keyword>
<dbReference type="Proteomes" id="UP000604391">
    <property type="component" value="Unassembled WGS sequence"/>
</dbReference>
<keyword evidence="1" id="KW-0472">Membrane</keyword>
<evidence type="ECO:0000313" key="2">
    <source>
        <dbReference type="EMBL" id="HIJ99584.1"/>
    </source>
</evidence>
<name>A0A832X574_9ARCH</name>
<gene>
    <name evidence="2" type="ORF">H1011_02055</name>
</gene>
<evidence type="ECO:0000256" key="1">
    <source>
        <dbReference type="SAM" id="Phobius"/>
    </source>
</evidence>
<organism evidence="2 3">
    <name type="scientific">Candidatus Undinarchaeum marinum</name>
    <dbReference type="NCBI Taxonomy" id="2756141"/>
    <lineage>
        <taxon>Archaea</taxon>
        <taxon>Candidatus Undinarchaeota</taxon>
        <taxon>Candidatus Undinarchaeia</taxon>
        <taxon>Candidatus Undinarchaeales</taxon>
        <taxon>Candidatus Undinarchaeaceae</taxon>
        <taxon>Candidatus Undinarchaeum</taxon>
    </lineage>
</organism>